<evidence type="ECO:0000313" key="1">
    <source>
        <dbReference type="EMBL" id="GCE23344.1"/>
    </source>
</evidence>
<sequence>MSQSDKDAIRAALLDIKDKNALNALIAGGFINDTDSSYNGLRDMARTLGIDLKKLAS</sequence>
<accession>A0A402AW95</accession>
<dbReference type="EMBL" id="BIFS01000002">
    <property type="protein sequence ID" value="GCE23344.1"/>
    <property type="molecule type" value="Genomic_DNA"/>
</dbReference>
<name>A0A402AW95_9CHLR</name>
<dbReference type="AlphaFoldDB" id="A0A402AW95"/>
<gene>
    <name evidence="1" type="ORF">KDK_71440</name>
</gene>
<evidence type="ECO:0000313" key="2">
    <source>
        <dbReference type="Proteomes" id="UP000287188"/>
    </source>
</evidence>
<dbReference type="RefSeq" id="WP_161977904.1">
    <property type="nucleotide sequence ID" value="NZ_BIFS01000002.1"/>
</dbReference>
<comment type="caution">
    <text evidence="1">The sequence shown here is derived from an EMBL/GenBank/DDBJ whole genome shotgun (WGS) entry which is preliminary data.</text>
</comment>
<organism evidence="1 2">
    <name type="scientific">Dictyobacter kobayashii</name>
    <dbReference type="NCBI Taxonomy" id="2014872"/>
    <lineage>
        <taxon>Bacteria</taxon>
        <taxon>Bacillati</taxon>
        <taxon>Chloroflexota</taxon>
        <taxon>Ktedonobacteria</taxon>
        <taxon>Ktedonobacterales</taxon>
        <taxon>Dictyobacteraceae</taxon>
        <taxon>Dictyobacter</taxon>
    </lineage>
</organism>
<protein>
    <submittedName>
        <fullName evidence="1">Uncharacterized protein</fullName>
    </submittedName>
</protein>
<proteinExistence type="predicted"/>
<keyword evidence="2" id="KW-1185">Reference proteome</keyword>
<dbReference type="Proteomes" id="UP000287188">
    <property type="component" value="Unassembled WGS sequence"/>
</dbReference>
<reference evidence="2" key="1">
    <citation type="submission" date="2018-12" db="EMBL/GenBank/DDBJ databases">
        <title>Tengunoibacter tsumagoiensis gen. nov., sp. nov., Dictyobacter kobayashii sp. nov., D. alpinus sp. nov., and D. joshuensis sp. nov. and description of Dictyobacteraceae fam. nov. within the order Ktedonobacterales isolated from Tengu-no-mugimeshi.</title>
        <authorList>
            <person name="Wang C.M."/>
            <person name="Zheng Y."/>
            <person name="Sakai Y."/>
            <person name="Toyoda A."/>
            <person name="Minakuchi Y."/>
            <person name="Abe K."/>
            <person name="Yokota A."/>
            <person name="Yabe S."/>
        </authorList>
    </citation>
    <scope>NUCLEOTIDE SEQUENCE [LARGE SCALE GENOMIC DNA]</scope>
    <source>
        <strain evidence="2">Uno11</strain>
    </source>
</reference>